<evidence type="ECO:0000256" key="4">
    <source>
        <dbReference type="ARBA" id="ARBA00022553"/>
    </source>
</evidence>
<reference evidence="20" key="1">
    <citation type="submission" date="2018-10" db="EMBL/GenBank/DDBJ databases">
        <title>Transcriptome assembly of Aceria tosichella (Wheat curl mite) Type 2.</title>
        <authorList>
            <person name="Scully E.D."/>
            <person name="Geib S.M."/>
            <person name="Palmer N.A."/>
            <person name="Gupta A.K."/>
            <person name="Sarath G."/>
            <person name="Tatineni S."/>
        </authorList>
    </citation>
    <scope>NUCLEOTIDE SEQUENCE</scope>
    <source>
        <strain evidence="20">LincolnNE</strain>
    </source>
</reference>
<comment type="subunit">
    <text evidence="14">Component of the cleavage and polyadenylation specificity factor (CPSF) module of the pre-mRNA 3'-end processing complex. Interacts with CPSF3/CPSF73.</text>
</comment>
<feature type="region of interest" description="Disordered" evidence="19">
    <location>
        <begin position="407"/>
        <end position="426"/>
    </location>
</feature>
<gene>
    <name evidence="20" type="primary">Wdr33</name>
    <name evidence="20" type="ORF">g.7981</name>
</gene>
<proteinExistence type="inferred from homology"/>
<dbReference type="GO" id="GO:0005847">
    <property type="term" value="C:mRNA cleavage and polyadenylation specificity factor complex"/>
    <property type="evidence" value="ECO:0007669"/>
    <property type="project" value="TreeGrafter"/>
</dbReference>
<evidence type="ECO:0000256" key="10">
    <source>
        <dbReference type="ARBA" id="ARBA00023119"/>
    </source>
</evidence>
<dbReference type="GO" id="GO:0005581">
    <property type="term" value="C:collagen trimer"/>
    <property type="evidence" value="ECO:0007669"/>
    <property type="project" value="UniProtKB-KW"/>
</dbReference>
<dbReference type="CDD" id="cd00200">
    <property type="entry name" value="WD40"/>
    <property type="match status" value="1"/>
</dbReference>
<protein>
    <recommendedName>
        <fullName evidence="15">pre-mRNA 3' end processing protein WDR33</fullName>
    </recommendedName>
    <alternativeName>
        <fullName evidence="16">WD repeat-containing protein 33</fullName>
    </alternativeName>
    <alternativeName>
        <fullName evidence="17">WD repeat-containing protein of 146 kDa</fullName>
    </alternativeName>
</protein>
<evidence type="ECO:0000313" key="20">
    <source>
        <dbReference type="EMBL" id="MDE45705.1"/>
    </source>
</evidence>
<organism evidence="20">
    <name type="scientific">Aceria tosichella</name>
    <name type="common">wheat curl mite</name>
    <dbReference type="NCBI Taxonomy" id="561515"/>
    <lineage>
        <taxon>Eukaryota</taxon>
        <taxon>Metazoa</taxon>
        <taxon>Ecdysozoa</taxon>
        <taxon>Arthropoda</taxon>
        <taxon>Chelicerata</taxon>
        <taxon>Arachnida</taxon>
        <taxon>Acari</taxon>
        <taxon>Acariformes</taxon>
        <taxon>Trombidiformes</taxon>
        <taxon>Prostigmata</taxon>
        <taxon>Eupodina</taxon>
        <taxon>Eriophyoidea</taxon>
        <taxon>Eriophyidae</taxon>
        <taxon>Eriophyinae</taxon>
        <taxon>Aceriini</taxon>
        <taxon>Aceria</taxon>
    </lineage>
</organism>
<dbReference type="FunFam" id="2.130.10.10:FF:000069">
    <property type="entry name" value="WD repeat domain 33"/>
    <property type="match status" value="1"/>
</dbReference>
<evidence type="ECO:0000256" key="12">
    <source>
        <dbReference type="ARBA" id="ARBA00058681"/>
    </source>
</evidence>
<keyword evidence="10" id="KW-0176">Collagen</keyword>
<dbReference type="PANTHER" id="PTHR22836:SF0">
    <property type="entry name" value="PRE-MRNA 3' END PROCESSING PROTEIN WDR33"/>
    <property type="match status" value="1"/>
</dbReference>
<keyword evidence="4" id="KW-0597">Phosphoprotein</keyword>
<dbReference type="InterPro" id="IPR001680">
    <property type="entry name" value="WD40_rpt"/>
</dbReference>
<evidence type="ECO:0000256" key="7">
    <source>
        <dbReference type="ARBA" id="ARBA00022737"/>
    </source>
</evidence>
<evidence type="ECO:0000256" key="6">
    <source>
        <dbReference type="ARBA" id="ARBA00022664"/>
    </source>
</evidence>
<dbReference type="Pfam" id="PF00400">
    <property type="entry name" value="WD40"/>
    <property type="match status" value="7"/>
</dbReference>
<comment type="similarity">
    <text evidence="13">Belongs to the WD repeat WDR33 family.</text>
</comment>
<comment type="subcellular location">
    <subcellularLocation>
        <location evidence="1">Nucleus</location>
    </subcellularLocation>
</comment>
<name>A0A6G1S5C4_9ACAR</name>
<dbReference type="SMART" id="SM00320">
    <property type="entry name" value="WD40"/>
    <property type="match status" value="7"/>
</dbReference>
<evidence type="ECO:0000256" key="1">
    <source>
        <dbReference type="ARBA" id="ARBA00004123"/>
    </source>
</evidence>
<dbReference type="AlphaFoldDB" id="A0A6G1S5C4"/>
<feature type="repeat" description="WD" evidence="18">
    <location>
        <begin position="350"/>
        <end position="381"/>
    </location>
</feature>
<evidence type="ECO:0000256" key="18">
    <source>
        <dbReference type="PROSITE-ProRule" id="PRU00221"/>
    </source>
</evidence>
<dbReference type="PANTHER" id="PTHR22836">
    <property type="entry name" value="WD40 REPEAT PROTEIN"/>
    <property type="match status" value="1"/>
</dbReference>
<evidence type="ECO:0000256" key="2">
    <source>
        <dbReference type="ARBA" id="ARBA00022481"/>
    </source>
</evidence>
<evidence type="ECO:0000256" key="11">
    <source>
        <dbReference type="ARBA" id="ARBA00023242"/>
    </source>
</evidence>
<dbReference type="SUPFAM" id="SSF50978">
    <property type="entry name" value="WD40 repeat-like"/>
    <property type="match status" value="1"/>
</dbReference>
<feature type="repeat" description="WD" evidence="18">
    <location>
        <begin position="262"/>
        <end position="304"/>
    </location>
</feature>
<dbReference type="InterPro" id="IPR015943">
    <property type="entry name" value="WD40/YVTN_repeat-like_dom_sf"/>
</dbReference>
<feature type="repeat" description="WD" evidence="18">
    <location>
        <begin position="306"/>
        <end position="348"/>
    </location>
</feature>
<evidence type="ECO:0000256" key="19">
    <source>
        <dbReference type="SAM" id="MobiDB-lite"/>
    </source>
</evidence>
<keyword evidence="11" id="KW-0539">Nucleus</keyword>
<keyword evidence="8" id="KW-0832">Ubl conjugation</keyword>
<sequence>MATPPNNRPNGYILQQLRQQQEQMEFDGKRLRKAIARKTVDHNTSMVKYLQSRIHKRCPFIQPDIGYSLNILPAIARQNPMECVTTKFVRTSTNKMRCPIFCLAWTPEGRRLITGASSGELTLWNGLTFNFETILQAHDSPIRCMSWTNTDSWLVSADHGGYVKYWQSNMNNVKMFQAHKEAIRAISFSPTDKKFVTCSDDSTVRLWDFQTCNEEAVLRGHGADVKSVDWHPTKSLLISGSKDNQQPVKLWDARTKRSLATIHAHKNAVTDVKWNKLNGNWLITSSRDHTIKLFDLRNLNQEVQVFKGHKKESCCLKWHPIHEGLFASGGADGYVYFWHVGSVEEVGIIKQAHDQLIWCIDWHPLGHILTTGSNDHTCKFWTRNRPGDKMTDKYNLQINMKQSDEGIVTDKRGSLSEESAIPGLEL</sequence>
<dbReference type="GO" id="GO:0031124">
    <property type="term" value="P:mRNA 3'-end processing"/>
    <property type="evidence" value="ECO:0007669"/>
    <property type="project" value="InterPro"/>
</dbReference>
<keyword evidence="6" id="KW-0507">mRNA processing</keyword>
<dbReference type="EMBL" id="GGYP01000934">
    <property type="protein sequence ID" value="MDE45705.1"/>
    <property type="molecule type" value="Transcribed_RNA"/>
</dbReference>
<feature type="repeat" description="WD" evidence="18">
    <location>
        <begin position="135"/>
        <end position="167"/>
    </location>
</feature>
<feature type="repeat" description="WD" evidence="18">
    <location>
        <begin position="93"/>
        <end position="125"/>
    </location>
</feature>
<evidence type="ECO:0000256" key="15">
    <source>
        <dbReference type="ARBA" id="ARBA00068823"/>
    </source>
</evidence>
<dbReference type="InterPro" id="IPR045245">
    <property type="entry name" value="Pfs2-like"/>
</dbReference>
<dbReference type="PRINTS" id="PR00320">
    <property type="entry name" value="GPROTEINBRPT"/>
</dbReference>
<dbReference type="InterPro" id="IPR020472">
    <property type="entry name" value="WD40_PAC1"/>
</dbReference>
<evidence type="ECO:0000256" key="13">
    <source>
        <dbReference type="ARBA" id="ARBA00061690"/>
    </source>
</evidence>
<keyword evidence="3" id="KW-1017">Isopeptide bond</keyword>
<feature type="repeat" description="WD" evidence="18">
    <location>
        <begin position="218"/>
        <end position="244"/>
    </location>
</feature>
<dbReference type="Gene3D" id="2.130.10.10">
    <property type="entry name" value="YVTN repeat-like/Quinoprotein amine dehydrogenase"/>
    <property type="match status" value="3"/>
</dbReference>
<dbReference type="FunFam" id="2.130.10.10:FF:000077">
    <property type="entry name" value="WD repeat domain 33"/>
    <property type="match status" value="1"/>
</dbReference>
<evidence type="ECO:0000256" key="3">
    <source>
        <dbReference type="ARBA" id="ARBA00022499"/>
    </source>
</evidence>
<dbReference type="PROSITE" id="PS50294">
    <property type="entry name" value="WD_REPEATS_REGION"/>
    <property type="match status" value="3"/>
</dbReference>
<keyword evidence="9" id="KW-0007">Acetylation</keyword>
<feature type="repeat" description="WD" evidence="18">
    <location>
        <begin position="176"/>
        <end position="217"/>
    </location>
</feature>
<keyword evidence="5 18" id="KW-0853">WD repeat</keyword>
<dbReference type="FunFam" id="2.130.10.10:FF:000085">
    <property type="entry name" value="WD repeat domain 33"/>
    <property type="match status" value="1"/>
</dbReference>
<evidence type="ECO:0000256" key="16">
    <source>
        <dbReference type="ARBA" id="ARBA00075792"/>
    </source>
</evidence>
<keyword evidence="7" id="KW-0677">Repeat</keyword>
<dbReference type="PROSITE" id="PS50082">
    <property type="entry name" value="WD_REPEATS_2"/>
    <property type="match status" value="7"/>
</dbReference>
<evidence type="ECO:0000256" key="8">
    <source>
        <dbReference type="ARBA" id="ARBA00022843"/>
    </source>
</evidence>
<evidence type="ECO:0000256" key="17">
    <source>
        <dbReference type="ARBA" id="ARBA00076133"/>
    </source>
</evidence>
<evidence type="ECO:0000256" key="5">
    <source>
        <dbReference type="ARBA" id="ARBA00022574"/>
    </source>
</evidence>
<evidence type="ECO:0000256" key="14">
    <source>
        <dbReference type="ARBA" id="ARBA00063159"/>
    </source>
</evidence>
<evidence type="ECO:0000256" key="9">
    <source>
        <dbReference type="ARBA" id="ARBA00022990"/>
    </source>
</evidence>
<accession>A0A6G1S5C4</accession>
<dbReference type="InterPro" id="IPR036322">
    <property type="entry name" value="WD40_repeat_dom_sf"/>
</dbReference>
<comment type="function">
    <text evidence="12">Essential for both cleavage and polyadenylation of pre-mRNA 3' ends.</text>
</comment>
<keyword evidence="2" id="KW-0488">Methylation</keyword>